<feature type="domain" description="SGNH hydrolase-type esterase" evidence="1">
    <location>
        <begin position="27"/>
        <end position="194"/>
    </location>
</feature>
<gene>
    <name evidence="2" type="ORF">NITINOP_2428</name>
</gene>
<name>A0A0S4KVZ5_9BACT</name>
<evidence type="ECO:0000313" key="2">
    <source>
        <dbReference type="EMBL" id="CUQ67400.1"/>
    </source>
</evidence>
<reference evidence="3" key="1">
    <citation type="submission" date="2015-09" db="EMBL/GenBank/DDBJ databases">
        <authorList>
            <person name="Daims H."/>
        </authorList>
    </citation>
    <scope>NUCLEOTIDE SEQUENCE [LARGE SCALE GENOMIC DNA]</scope>
</reference>
<dbReference type="Pfam" id="PF13472">
    <property type="entry name" value="Lipase_GDSL_2"/>
    <property type="match status" value="1"/>
</dbReference>
<keyword evidence="3" id="KW-1185">Reference proteome</keyword>
<dbReference type="Gene3D" id="3.40.50.1110">
    <property type="entry name" value="SGNH hydrolase"/>
    <property type="match status" value="1"/>
</dbReference>
<evidence type="ECO:0000259" key="1">
    <source>
        <dbReference type="Pfam" id="PF13472"/>
    </source>
</evidence>
<protein>
    <recommendedName>
        <fullName evidence="1">SGNH hydrolase-type esterase domain-containing protein</fullName>
    </recommendedName>
</protein>
<dbReference type="InterPro" id="IPR036514">
    <property type="entry name" value="SGNH_hydro_sf"/>
</dbReference>
<dbReference type="AlphaFoldDB" id="A0A0S4KVZ5"/>
<dbReference type="KEGG" id="nio:NITINOP_2428"/>
<dbReference type="GO" id="GO:0004622">
    <property type="term" value="F:phosphatidylcholine lysophospholipase activity"/>
    <property type="evidence" value="ECO:0007669"/>
    <property type="project" value="TreeGrafter"/>
</dbReference>
<accession>A0A0S4KVZ5</accession>
<dbReference type="InterPro" id="IPR013830">
    <property type="entry name" value="SGNH_hydro"/>
</dbReference>
<dbReference type="PANTHER" id="PTHR30383:SF5">
    <property type="entry name" value="SGNH HYDROLASE-TYPE ESTERASE DOMAIN-CONTAINING PROTEIN"/>
    <property type="match status" value="1"/>
</dbReference>
<dbReference type="SUPFAM" id="SSF52266">
    <property type="entry name" value="SGNH hydrolase"/>
    <property type="match status" value="1"/>
</dbReference>
<dbReference type="EMBL" id="LN885086">
    <property type="protein sequence ID" value="CUQ67400.1"/>
    <property type="molecule type" value="Genomic_DNA"/>
</dbReference>
<dbReference type="InterPro" id="IPR051532">
    <property type="entry name" value="Ester_Hydrolysis_Enzymes"/>
</dbReference>
<dbReference type="STRING" id="1715989.NITINOP_2428"/>
<dbReference type="PANTHER" id="PTHR30383">
    <property type="entry name" value="THIOESTERASE 1/PROTEASE 1/LYSOPHOSPHOLIPASE L1"/>
    <property type="match status" value="1"/>
</dbReference>
<proteinExistence type="predicted"/>
<sequence>MNDREDNMPKTLVIIGASYAKGLNPKDLAGYQVVNKGINGEQSFEMLGRFETDVIAVKPDAVLIWGFINDIFRGDATQIDQIVKRTRESTAAMVAMAKKAGITPILATEVTIRGREGWKEAAQELVANVLGKSSYQDYVNKHVRETNQWIRQMAAQERIQLLDFEAVLADPRGVRKKEFSKPDGSHISEAGYEALTRYVEERLKGMPSQ</sequence>
<organism evidence="2 3">
    <name type="scientific">Candidatus Nitrospira inopinata</name>
    <dbReference type="NCBI Taxonomy" id="1715989"/>
    <lineage>
        <taxon>Bacteria</taxon>
        <taxon>Pseudomonadati</taxon>
        <taxon>Nitrospirota</taxon>
        <taxon>Nitrospiria</taxon>
        <taxon>Nitrospirales</taxon>
        <taxon>Nitrospiraceae</taxon>
        <taxon>Nitrospira</taxon>
    </lineage>
</organism>
<evidence type="ECO:0000313" key="3">
    <source>
        <dbReference type="Proteomes" id="UP000066284"/>
    </source>
</evidence>
<dbReference type="Proteomes" id="UP000066284">
    <property type="component" value="Chromosome 1"/>
</dbReference>